<name>A0ACC0JMG5_CHOFU</name>
<reference evidence="1 2" key="1">
    <citation type="journal article" date="2022" name="Genome Biol. Evol.">
        <title>The Spruce Budworm Genome: Reconstructing the Evolutionary History of Antifreeze Proteins.</title>
        <authorList>
            <person name="Beliveau C."/>
            <person name="Gagne P."/>
            <person name="Picq S."/>
            <person name="Vernygora O."/>
            <person name="Keeling C.I."/>
            <person name="Pinkney K."/>
            <person name="Doucet D."/>
            <person name="Wen F."/>
            <person name="Johnston J.S."/>
            <person name="Maaroufi H."/>
            <person name="Boyle B."/>
            <person name="Laroche J."/>
            <person name="Dewar K."/>
            <person name="Juretic N."/>
            <person name="Blackburn G."/>
            <person name="Nisole A."/>
            <person name="Brunet B."/>
            <person name="Brandao M."/>
            <person name="Lumley L."/>
            <person name="Duan J."/>
            <person name="Quan G."/>
            <person name="Lucarotti C.J."/>
            <person name="Roe A.D."/>
            <person name="Sperling F.A.H."/>
            <person name="Levesque R.C."/>
            <person name="Cusson M."/>
        </authorList>
    </citation>
    <scope>NUCLEOTIDE SEQUENCE [LARGE SCALE GENOMIC DNA]</scope>
    <source>
        <strain evidence="1">Glfc:IPQL:Cfum</strain>
    </source>
</reference>
<dbReference type="EMBL" id="CM046111">
    <property type="protein sequence ID" value="KAI8425278.1"/>
    <property type="molecule type" value="Genomic_DNA"/>
</dbReference>
<evidence type="ECO:0000313" key="1">
    <source>
        <dbReference type="EMBL" id="KAI8425278.1"/>
    </source>
</evidence>
<evidence type="ECO:0000313" key="2">
    <source>
        <dbReference type="Proteomes" id="UP001064048"/>
    </source>
</evidence>
<protein>
    <submittedName>
        <fullName evidence="1">Uncharacterized protein</fullName>
    </submittedName>
</protein>
<organism evidence="1 2">
    <name type="scientific">Choristoneura fumiferana</name>
    <name type="common">Spruce budworm moth</name>
    <name type="synonym">Archips fumiferana</name>
    <dbReference type="NCBI Taxonomy" id="7141"/>
    <lineage>
        <taxon>Eukaryota</taxon>
        <taxon>Metazoa</taxon>
        <taxon>Ecdysozoa</taxon>
        <taxon>Arthropoda</taxon>
        <taxon>Hexapoda</taxon>
        <taxon>Insecta</taxon>
        <taxon>Pterygota</taxon>
        <taxon>Neoptera</taxon>
        <taxon>Endopterygota</taxon>
        <taxon>Lepidoptera</taxon>
        <taxon>Glossata</taxon>
        <taxon>Ditrysia</taxon>
        <taxon>Tortricoidea</taxon>
        <taxon>Tortricidae</taxon>
        <taxon>Tortricinae</taxon>
        <taxon>Choristoneura</taxon>
    </lineage>
</organism>
<dbReference type="Proteomes" id="UP001064048">
    <property type="component" value="Chromosome 11"/>
</dbReference>
<gene>
    <name evidence="1" type="ORF">MSG28_007059</name>
</gene>
<proteinExistence type="predicted"/>
<comment type="caution">
    <text evidence="1">The sequence shown here is derived from an EMBL/GenBank/DDBJ whole genome shotgun (WGS) entry which is preliminary data.</text>
</comment>
<accession>A0ACC0JMG5</accession>
<keyword evidence="2" id="KW-1185">Reference proteome</keyword>
<feature type="non-terminal residue" evidence="1">
    <location>
        <position position="1"/>
    </location>
</feature>
<sequence>EEVPATGVVNLVLEGVDTVSTIEMNTRYIGSTDNMFVRYVIDVKPYLKVRLNEWLIYKRFKLIFVSPVEKAQARSKKYFAAPACIPPSYNGECHVNQLRKMQASFGWDWGPAFPSVGLWKPVYIEVYNTAIIRSVTAHTSIVDDHWLLRIVAYLEFNKGKQVHGYLTASISMNNNHTIGTMKVIETNLTDIGSNEAELNMTINKKFINCWWPNGFGEQSLYNLHVAFISTDSNETYVKHQQIGFRTVELVEENTSVLPGQRFVRNNASSNSSAGRGHTFYFKVNGYPIFMKGSNWIPAHILPELGADKNTVDRLLLSAREVHMAILRVWGGGVYESDYFYQRCDQLGILIWQDLISVKKEIKQNVLRLQHHPSIALWVGNNENEVALRQNWYNTKEYYSFYKENYIELYVHTIKPIVEGLDPGRRYIVSSPSNGRQSELEGYIAHNPFNSNFGDTHFYNYVLDGWNQNIYQKTRFASEYGYQSLPSLSTMSTATQNVSDYTLSSRYSFYRQHFPTRYANIDMQLMHHFHLHPFDPKHFELYIYYSQISQAMSIKAETEFYRQSQADWYTMEYGGKWKMLHYFAKTFFAPVLVSPRRLQSNNVDIYLLNDRLVPINGGIVTIDYFNWSSLTPIKSVMFAANAEPLSAKKLLINIELWKERLDEIFLRFSLKAVGVTSSPDNYLFPERLKYVSGLMKPTIQVKVSNTTESLPEGIRYIIDVIVDRIVLFLWLESSVPGGHFVDNGFIVTKRIISVHYLNQKHVAPQLLERSINYRYLL</sequence>